<dbReference type="Gene3D" id="3.10.620.30">
    <property type="match status" value="1"/>
</dbReference>
<organism evidence="3 4">
    <name type="scientific">Mucilaginibacter terrae</name>
    <dbReference type="NCBI Taxonomy" id="1955052"/>
    <lineage>
        <taxon>Bacteria</taxon>
        <taxon>Pseudomonadati</taxon>
        <taxon>Bacteroidota</taxon>
        <taxon>Sphingobacteriia</taxon>
        <taxon>Sphingobacteriales</taxon>
        <taxon>Sphingobacteriaceae</taxon>
        <taxon>Mucilaginibacter</taxon>
    </lineage>
</organism>
<dbReference type="Pfam" id="PF01841">
    <property type="entry name" value="Transglut_core"/>
    <property type="match status" value="1"/>
</dbReference>
<dbReference type="RefSeq" id="WP_311948807.1">
    <property type="nucleotide sequence ID" value="NZ_JAVLVU010000001.1"/>
</dbReference>
<evidence type="ECO:0000259" key="1">
    <source>
        <dbReference type="Pfam" id="PF01841"/>
    </source>
</evidence>
<evidence type="ECO:0000313" key="4">
    <source>
        <dbReference type="Proteomes" id="UP001258315"/>
    </source>
</evidence>
<accession>A0ABU3GRJ6</accession>
<evidence type="ECO:0000313" key="3">
    <source>
        <dbReference type="EMBL" id="MDT3402387.1"/>
    </source>
</evidence>
<dbReference type="Gene3D" id="2.60.40.3140">
    <property type="match status" value="1"/>
</dbReference>
<protein>
    <recommendedName>
        <fullName evidence="5">DUF3857 domain-containing protein</fullName>
    </recommendedName>
</protein>
<dbReference type="InterPro" id="IPR038765">
    <property type="entry name" value="Papain-like_cys_pep_sf"/>
</dbReference>
<feature type="domain" description="DUF3857" evidence="2">
    <location>
        <begin position="74"/>
        <end position="206"/>
    </location>
</feature>
<feature type="domain" description="Transglutaminase-like" evidence="1">
    <location>
        <begin position="309"/>
        <end position="370"/>
    </location>
</feature>
<dbReference type="SUPFAM" id="SSF54001">
    <property type="entry name" value="Cysteine proteinases"/>
    <property type="match status" value="1"/>
</dbReference>
<sequence length="659" mass="75201">MLKHLYTVLKCGLMLLGISIYPNITKATDLDFGKLTKHDSTITNYADGVACSAVVLNEAGVVKFSKSYPYNLIHQYHVKIKIFKADALKQGDIEISFYKWNKSLSEKITRFDAIVYTPETNGHFKRTVCDISGGRIIDQSDHSGTFSYALPNVLVGSIIEYRYDLETPDRNDFTPWIFQEGMPKIHSEYKVHMPPKRNYDVILKGGYKLSKNYNDSTVCLEHKGECTVQVYGMDSIRAFVPEERMTDIIDYIPALYFYKITYNFKKQTGNVAAKDWTDFDKETLEDLYFGQQLQETDFFKRKLKKIILPSPDTLALAKTIYSYINHHIKWNDRLATRSISIRDAFNEGKGNSADINLMLVTALRAYGISASPLLISTKNHGAVDMYLPRIENFNHVVAAISIGTSKYYADATDALLPFGMLPEYCFNDYGRILSDKDSCYWLKMQPEYPVTNNYTVDVTLNPDGTLKGKAVSTNVGYSSYIKRKQIKSFNNIDEYIEKLKDTFNGVKVLNVTTEGLDTIDARLRGFYDIEISKSINNSPGKIYFNPYLFDEIINNPFSANERNFPIDCGLPSEQRIVISVHLPQGYDVETIPQEIGLALPNNGGHFTTLYNKINNTAIFSHIIKLNRSVYTPDEYPYLKELFNKIIQVQKLPVIIKRKS</sequence>
<dbReference type="InterPro" id="IPR002931">
    <property type="entry name" value="Transglutaminase-like"/>
</dbReference>
<reference evidence="4" key="1">
    <citation type="submission" date="2023-07" db="EMBL/GenBank/DDBJ databases">
        <title>Functional and genomic diversity of the sorghum phyllosphere microbiome.</title>
        <authorList>
            <person name="Shade A."/>
        </authorList>
    </citation>
    <scope>NUCLEOTIDE SEQUENCE [LARGE SCALE GENOMIC DNA]</scope>
    <source>
        <strain evidence="4">SORGH_AS_0422</strain>
    </source>
</reference>
<dbReference type="EMBL" id="JAVLVU010000001">
    <property type="protein sequence ID" value="MDT3402387.1"/>
    <property type="molecule type" value="Genomic_DNA"/>
</dbReference>
<name>A0ABU3GRJ6_9SPHI</name>
<gene>
    <name evidence="3" type="ORF">QE417_001459</name>
</gene>
<comment type="caution">
    <text evidence="3">The sequence shown here is derived from an EMBL/GenBank/DDBJ whole genome shotgun (WGS) entry which is preliminary data.</text>
</comment>
<dbReference type="InterPro" id="IPR024618">
    <property type="entry name" value="DUF3857"/>
</dbReference>
<dbReference type="Pfam" id="PF12969">
    <property type="entry name" value="DUF3857"/>
    <property type="match status" value="1"/>
</dbReference>
<dbReference type="Gene3D" id="2.60.120.1130">
    <property type="match status" value="1"/>
</dbReference>
<evidence type="ECO:0008006" key="5">
    <source>
        <dbReference type="Google" id="ProtNLM"/>
    </source>
</evidence>
<proteinExistence type="predicted"/>
<evidence type="ECO:0000259" key="2">
    <source>
        <dbReference type="Pfam" id="PF12969"/>
    </source>
</evidence>
<keyword evidence="4" id="KW-1185">Reference proteome</keyword>
<dbReference type="Proteomes" id="UP001258315">
    <property type="component" value="Unassembled WGS sequence"/>
</dbReference>